<gene>
    <name evidence="3" type="ORF">MANES_17G068600</name>
</gene>
<dbReference type="EMBL" id="CM004403">
    <property type="protein sequence ID" value="OAY25120.1"/>
    <property type="molecule type" value="Genomic_DNA"/>
</dbReference>
<reference evidence="3" key="1">
    <citation type="submission" date="2016-02" db="EMBL/GenBank/DDBJ databases">
        <title>WGS assembly of Manihot esculenta.</title>
        <authorList>
            <person name="Bredeson J.V."/>
            <person name="Prochnik S.E."/>
            <person name="Lyons J.B."/>
            <person name="Schmutz J."/>
            <person name="Grimwood J."/>
            <person name="Vrebalov J."/>
            <person name="Bart R.S."/>
            <person name="Amuge T."/>
            <person name="Ferguson M.E."/>
            <person name="Green R."/>
            <person name="Putnam N."/>
            <person name="Stites J."/>
            <person name="Rounsley S."/>
            <person name="Rokhsar D.S."/>
        </authorList>
    </citation>
    <scope>NUCLEOTIDE SEQUENCE [LARGE SCALE GENOMIC DNA]</scope>
    <source>
        <tissue evidence="3">Leaf</tissue>
    </source>
</reference>
<evidence type="ECO:0000256" key="1">
    <source>
        <dbReference type="SAM" id="Phobius"/>
    </source>
</evidence>
<organism evidence="3">
    <name type="scientific">Manihot esculenta</name>
    <name type="common">Cassava</name>
    <name type="synonym">Jatropha manihot</name>
    <dbReference type="NCBI Taxonomy" id="3983"/>
    <lineage>
        <taxon>Eukaryota</taxon>
        <taxon>Viridiplantae</taxon>
        <taxon>Streptophyta</taxon>
        <taxon>Embryophyta</taxon>
        <taxon>Tracheophyta</taxon>
        <taxon>Spermatophyta</taxon>
        <taxon>Magnoliopsida</taxon>
        <taxon>eudicotyledons</taxon>
        <taxon>Gunneridae</taxon>
        <taxon>Pentapetalae</taxon>
        <taxon>rosids</taxon>
        <taxon>fabids</taxon>
        <taxon>Malpighiales</taxon>
        <taxon>Euphorbiaceae</taxon>
        <taxon>Crotonoideae</taxon>
        <taxon>Manihoteae</taxon>
        <taxon>Manihot</taxon>
    </lineage>
</organism>
<protein>
    <submittedName>
        <fullName evidence="3">Uncharacterized protein</fullName>
    </submittedName>
</protein>
<feature type="transmembrane region" description="Helical" evidence="1">
    <location>
        <begin position="43"/>
        <end position="63"/>
    </location>
</feature>
<name>A0A2C9U5D0_MANES</name>
<feature type="signal peptide" evidence="2">
    <location>
        <begin position="1"/>
        <end position="27"/>
    </location>
</feature>
<keyword evidence="1" id="KW-0472">Membrane</keyword>
<keyword evidence="1" id="KW-1133">Transmembrane helix</keyword>
<sequence length="64" mass="6404">MEGGRKAMFFTVCIMILLASNAFGTSAAVEDLGGIPPAPMESSGVALGVPAALAVLASMAAWFS</sequence>
<proteinExistence type="predicted"/>
<keyword evidence="2" id="KW-0732">Signal</keyword>
<evidence type="ECO:0000256" key="2">
    <source>
        <dbReference type="SAM" id="SignalP"/>
    </source>
</evidence>
<keyword evidence="1" id="KW-0812">Transmembrane</keyword>
<evidence type="ECO:0000313" key="3">
    <source>
        <dbReference type="EMBL" id="OAY25120.1"/>
    </source>
</evidence>
<dbReference type="AlphaFoldDB" id="A0A2C9U5D0"/>
<feature type="chain" id="PRO_5013379239" evidence="2">
    <location>
        <begin position="28"/>
        <end position="64"/>
    </location>
</feature>
<accession>A0A2C9U5D0</accession>